<name>A0A2A9P7C9_OPHUN</name>
<keyword evidence="2" id="KW-1185">Reference proteome</keyword>
<dbReference type="Proteomes" id="UP000037136">
    <property type="component" value="Unassembled WGS sequence"/>
</dbReference>
<evidence type="ECO:0000313" key="1">
    <source>
        <dbReference type="EMBL" id="PFH56783.1"/>
    </source>
</evidence>
<protein>
    <submittedName>
        <fullName evidence="1">Uncharacterized protein</fullName>
    </submittedName>
</protein>
<sequence>MPVRLACSSRRDSLTWNLQRPTANSTTGGAAGVTIVPDDQAGILVQASGAFVGPEDGLEGHDFHVSPDLRHLTPYQISMMPFPPLKSFDCSADEEFEARSCLWNRLDNLVDGMNLDASWACAVLGSYNPFYCDMLREVIALCRQLRKDGNHQYVTRAIPTLADDAYFRRIPGR</sequence>
<accession>A0A2A9P7C9</accession>
<dbReference type="OrthoDB" id="4927438at2759"/>
<dbReference type="EMBL" id="LAZP02000509">
    <property type="protein sequence ID" value="PFH56783.1"/>
    <property type="molecule type" value="Genomic_DNA"/>
</dbReference>
<proteinExistence type="predicted"/>
<gene>
    <name evidence="1" type="ORF">XA68_15978</name>
</gene>
<comment type="caution">
    <text evidence="1">The sequence shown here is derived from an EMBL/GenBank/DDBJ whole genome shotgun (WGS) entry which is preliminary data.</text>
</comment>
<evidence type="ECO:0000313" key="2">
    <source>
        <dbReference type="Proteomes" id="UP000037136"/>
    </source>
</evidence>
<organism evidence="1 2">
    <name type="scientific">Ophiocordyceps unilateralis</name>
    <name type="common">Zombie-ant fungus</name>
    <name type="synonym">Torrubia unilateralis</name>
    <dbReference type="NCBI Taxonomy" id="268505"/>
    <lineage>
        <taxon>Eukaryota</taxon>
        <taxon>Fungi</taxon>
        <taxon>Dikarya</taxon>
        <taxon>Ascomycota</taxon>
        <taxon>Pezizomycotina</taxon>
        <taxon>Sordariomycetes</taxon>
        <taxon>Hypocreomycetidae</taxon>
        <taxon>Hypocreales</taxon>
        <taxon>Ophiocordycipitaceae</taxon>
        <taxon>Ophiocordyceps</taxon>
    </lineage>
</organism>
<dbReference type="AlphaFoldDB" id="A0A2A9P7C9"/>
<reference evidence="1 2" key="1">
    <citation type="journal article" date="2015" name="BMC Genomics">
        <title>Gene expression during zombie ant biting behavior reflects the complexity underlying fungal parasitic behavioral manipulation.</title>
        <authorList>
            <person name="de Bekker C."/>
            <person name="Ohm R.A."/>
            <person name="Loreto R.G."/>
            <person name="Sebastian A."/>
            <person name="Albert I."/>
            <person name="Merrow M."/>
            <person name="Brachmann A."/>
            <person name="Hughes D.P."/>
        </authorList>
    </citation>
    <scope>NUCLEOTIDE SEQUENCE [LARGE SCALE GENOMIC DNA]</scope>
    <source>
        <strain evidence="1 2">SC16a</strain>
    </source>
</reference>
<reference evidence="1 2" key="2">
    <citation type="journal article" date="2017" name="Sci. Rep.">
        <title>Ant-infecting Ophiocordyceps genomes reveal a high diversity of potential behavioral manipulation genes and a possible major role for enterotoxins.</title>
        <authorList>
            <person name="de Bekker C."/>
            <person name="Ohm R.A."/>
            <person name="Evans H.C."/>
            <person name="Brachmann A."/>
            <person name="Hughes D.P."/>
        </authorList>
    </citation>
    <scope>NUCLEOTIDE SEQUENCE [LARGE SCALE GENOMIC DNA]</scope>
    <source>
        <strain evidence="1 2">SC16a</strain>
    </source>
</reference>